<name>A0A0L6CLI9_9MICO</name>
<evidence type="ECO:0000313" key="2">
    <source>
        <dbReference type="EMBL" id="KNX38612.1"/>
    </source>
</evidence>
<accession>A0A0L6CLI9</accession>
<evidence type="ECO:0000259" key="1">
    <source>
        <dbReference type="Pfam" id="PF12680"/>
    </source>
</evidence>
<dbReference type="InterPro" id="IPR037401">
    <property type="entry name" value="SnoaL-like"/>
</dbReference>
<dbReference type="Pfam" id="PF12680">
    <property type="entry name" value="SnoaL_2"/>
    <property type="match status" value="1"/>
</dbReference>
<dbReference type="Proteomes" id="UP000037397">
    <property type="component" value="Unassembled WGS sequence"/>
</dbReference>
<dbReference type="Gene3D" id="3.10.450.50">
    <property type="match status" value="1"/>
</dbReference>
<sequence length="129" mass="13909">MEIRQMSERAKSALTNWNRLWNGDPSVAEELLSKDFTCYFGADAQAEETDAIVGPEAFVGFVASFREARPGLTFTDAGHLYADDHAVSLWNAVAGESGPIGGVDVLQLDATGKVHRVYSVTGSRKLSTS</sequence>
<keyword evidence="3" id="KW-1185">Reference proteome</keyword>
<organism evidence="2 3">
    <name type="scientific">Luteipulveratus halotolerans</name>
    <dbReference type="NCBI Taxonomy" id="1631356"/>
    <lineage>
        <taxon>Bacteria</taxon>
        <taxon>Bacillati</taxon>
        <taxon>Actinomycetota</taxon>
        <taxon>Actinomycetes</taxon>
        <taxon>Micrococcales</taxon>
        <taxon>Dermacoccaceae</taxon>
        <taxon>Luteipulveratus</taxon>
    </lineage>
</organism>
<proteinExistence type="predicted"/>
<reference evidence="3" key="1">
    <citation type="submission" date="2015-03" db="EMBL/GenBank/DDBJ databases">
        <title>Luteipulveratus halotolerans sp. nov., a novel actinobacterium (Dermacoccaceae) from Sarawak, Malaysia.</title>
        <authorList>
            <person name="Juboi H."/>
            <person name="Basik A."/>
            <person name="Shamsul S.S."/>
            <person name="Arnold P."/>
            <person name="Schmitt E.K."/>
            <person name="Sanglier J.-J."/>
            <person name="Yeo T."/>
        </authorList>
    </citation>
    <scope>NUCLEOTIDE SEQUENCE [LARGE SCALE GENOMIC DNA]</scope>
    <source>
        <strain evidence="3">C296001</strain>
    </source>
</reference>
<dbReference type="STRING" id="1631356.VV01_18045"/>
<dbReference type="AlphaFoldDB" id="A0A0L6CLI9"/>
<dbReference type="InterPro" id="IPR032710">
    <property type="entry name" value="NTF2-like_dom_sf"/>
</dbReference>
<protein>
    <recommendedName>
        <fullName evidence="1">SnoaL-like domain-containing protein</fullName>
    </recommendedName>
</protein>
<evidence type="ECO:0000313" key="3">
    <source>
        <dbReference type="Proteomes" id="UP000037397"/>
    </source>
</evidence>
<comment type="caution">
    <text evidence="2">The sequence shown here is derived from an EMBL/GenBank/DDBJ whole genome shotgun (WGS) entry which is preliminary data.</text>
</comment>
<gene>
    <name evidence="2" type="ORF">VV01_18045</name>
</gene>
<dbReference type="EMBL" id="LAIR01000002">
    <property type="protein sequence ID" value="KNX38612.1"/>
    <property type="molecule type" value="Genomic_DNA"/>
</dbReference>
<feature type="domain" description="SnoaL-like" evidence="1">
    <location>
        <begin position="19"/>
        <end position="115"/>
    </location>
</feature>
<dbReference type="SUPFAM" id="SSF54427">
    <property type="entry name" value="NTF2-like"/>
    <property type="match status" value="1"/>
</dbReference>
<dbReference type="OrthoDB" id="9808719at2"/>